<evidence type="ECO:0000256" key="2">
    <source>
        <dbReference type="ARBA" id="ARBA00022475"/>
    </source>
</evidence>
<dbReference type="PANTHER" id="PTHR43423">
    <property type="entry name" value="ABC TRANSPORTER I FAMILY MEMBER 17"/>
    <property type="match status" value="1"/>
</dbReference>
<evidence type="ECO:0000256" key="4">
    <source>
        <dbReference type="ARBA" id="ARBA00022592"/>
    </source>
</evidence>
<dbReference type="GO" id="GO:0016020">
    <property type="term" value="C:membrane"/>
    <property type="evidence" value="ECO:0007669"/>
    <property type="project" value="InterPro"/>
</dbReference>
<evidence type="ECO:0000256" key="5">
    <source>
        <dbReference type="ARBA" id="ARBA00022741"/>
    </source>
</evidence>
<dbReference type="SUPFAM" id="SSF52540">
    <property type="entry name" value="P-loop containing nucleoside triphosphate hydrolases"/>
    <property type="match status" value="1"/>
</dbReference>
<dbReference type="Gene3D" id="3.40.50.300">
    <property type="entry name" value="P-loop containing nucleotide triphosphate hydrolases"/>
    <property type="match status" value="1"/>
</dbReference>
<dbReference type="RefSeq" id="WP_200988117.1">
    <property type="nucleotide sequence ID" value="NZ_CP063311.1"/>
</dbReference>
<dbReference type="InterPro" id="IPR017871">
    <property type="entry name" value="ABC_transporter-like_CS"/>
</dbReference>
<reference evidence="11" key="1">
    <citation type="submission" date="2020-10" db="EMBL/GenBank/DDBJ databases">
        <title>Genome-based taxonomic classification of the species Anabaenopsis elenkinii.</title>
        <authorList>
            <person name="Delbaje E."/>
            <person name="Andreote A.P.D."/>
            <person name="Pellegrinetti T.A."/>
            <person name="Cruz R.B."/>
            <person name="Branco L.H.Z."/>
            <person name="Fiore M.F."/>
        </authorList>
    </citation>
    <scope>NUCLEOTIDE SEQUENCE [LARGE SCALE GENOMIC DNA]</scope>
    <source>
        <strain evidence="11">CCIBt3563</strain>
    </source>
</reference>
<dbReference type="PROSITE" id="PS00211">
    <property type="entry name" value="ABC_TRANSPORTER_1"/>
    <property type="match status" value="1"/>
</dbReference>
<keyword evidence="6 10" id="KW-0067">ATP-binding</keyword>
<dbReference type="AlphaFoldDB" id="A0A7S6RCM0"/>
<dbReference type="GO" id="GO:0035435">
    <property type="term" value="P:phosphate ion transmembrane transport"/>
    <property type="evidence" value="ECO:0007669"/>
    <property type="project" value="InterPro"/>
</dbReference>
<evidence type="ECO:0000256" key="7">
    <source>
        <dbReference type="ARBA" id="ARBA00022967"/>
    </source>
</evidence>
<dbReference type="EMBL" id="CP063311">
    <property type="protein sequence ID" value="QOV22493.1"/>
    <property type="molecule type" value="Genomic_DNA"/>
</dbReference>
<dbReference type="SMART" id="SM00382">
    <property type="entry name" value="AAA"/>
    <property type="match status" value="1"/>
</dbReference>
<evidence type="ECO:0000313" key="10">
    <source>
        <dbReference type="EMBL" id="QOV22493.1"/>
    </source>
</evidence>
<dbReference type="GO" id="GO:0005524">
    <property type="term" value="F:ATP binding"/>
    <property type="evidence" value="ECO:0007669"/>
    <property type="project" value="UniProtKB-KW"/>
</dbReference>
<keyword evidence="1" id="KW-0813">Transport</keyword>
<dbReference type="InterPro" id="IPR003439">
    <property type="entry name" value="ABC_transporter-like_ATP-bd"/>
</dbReference>
<evidence type="ECO:0000313" key="11">
    <source>
        <dbReference type="Proteomes" id="UP000593846"/>
    </source>
</evidence>
<name>A0A7S6RCM0_9CYAN</name>
<keyword evidence="7" id="KW-1278">Translocase</keyword>
<proteinExistence type="predicted"/>
<organism evidence="10 11">
    <name type="scientific">Anabaenopsis elenkinii CCIBt3563</name>
    <dbReference type="NCBI Taxonomy" id="2779889"/>
    <lineage>
        <taxon>Bacteria</taxon>
        <taxon>Bacillati</taxon>
        <taxon>Cyanobacteriota</taxon>
        <taxon>Cyanophyceae</taxon>
        <taxon>Nostocales</taxon>
        <taxon>Nodulariaceae</taxon>
        <taxon>Anabaenopsis</taxon>
    </lineage>
</organism>
<dbReference type="NCBIfam" id="NF010851">
    <property type="entry name" value="PRK14258.1"/>
    <property type="match status" value="1"/>
</dbReference>
<dbReference type="PANTHER" id="PTHR43423:SF9">
    <property type="entry name" value="PHOSPHATE IMPORT ATP-BINDING PROTEIN PSTB 3"/>
    <property type="match status" value="1"/>
</dbReference>
<keyword evidence="8" id="KW-0472">Membrane</keyword>
<dbReference type="GO" id="GO:0016887">
    <property type="term" value="F:ATP hydrolysis activity"/>
    <property type="evidence" value="ECO:0007669"/>
    <property type="project" value="InterPro"/>
</dbReference>
<keyword evidence="5" id="KW-0547">Nucleotide-binding</keyword>
<evidence type="ECO:0000256" key="6">
    <source>
        <dbReference type="ARBA" id="ARBA00022840"/>
    </source>
</evidence>
<dbReference type="InterPro" id="IPR027417">
    <property type="entry name" value="P-loop_NTPase"/>
</dbReference>
<evidence type="ECO:0000256" key="1">
    <source>
        <dbReference type="ARBA" id="ARBA00022448"/>
    </source>
</evidence>
<keyword evidence="4" id="KW-0592">Phosphate transport</keyword>
<keyword evidence="3" id="KW-0997">Cell inner membrane</keyword>
<feature type="domain" description="ABC transporter" evidence="9">
    <location>
        <begin position="8"/>
        <end position="256"/>
    </location>
</feature>
<dbReference type="KEGG" id="aee:IM676_17795"/>
<dbReference type="InterPro" id="IPR005670">
    <property type="entry name" value="PstB-like"/>
</dbReference>
<dbReference type="Proteomes" id="UP000593846">
    <property type="component" value="Chromosome"/>
</dbReference>
<sequence>MNKLVPAIKVKNLSFYYNTQKIFENISMDIYQGKVTAIIGPSGCGKSTFIKCLNRMIELEGKVRVEGRVEFFNQNIYERRVNLTRLRRQVSMVFPKPNLFPMSVYDNVAYGVKILGWHPKAELDRIVESAIKDAQLWEELKNKLHKSALDLSGGQQQRLCIARALAVKPQVILMDEPCFTLDPIARSKVESLIQSLRLRSELTMVIVSHNLQMVNRLSDFTAFFHANQNRIGEMIEFGLTSKIFTNPLDSRTREYISYNIN</sequence>
<dbReference type="InterPro" id="IPR003593">
    <property type="entry name" value="AAA+_ATPase"/>
</dbReference>
<evidence type="ECO:0000256" key="8">
    <source>
        <dbReference type="ARBA" id="ARBA00023136"/>
    </source>
</evidence>
<keyword evidence="11" id="KW-1185">Reference proteome</keyword>
<dbReference type="CDD" id="cd03260">
    <property type="entry name" value="ABC_PstB_phosphate_transporter"/>
    <property type="match status" value="1"/>
</dbReference>
<protein>
    <submittedName>
        <fullName evidence="10">Phosphate ABC transporter ATP-binding protein</fullName>
    </submittedName>
</protein>
<dbReference type="Pfam" id="PF00005">
    <property type="entry name" value="ABC_tran"/>
    <property type="match status" value="1"/>
</dbReference>
<gene>
    <name evidence="10" type="ORF">IM676_17795</name>
</gene>
<evidence type="ECO:0000256" key="3">
    <source>
        <dbReference type="ARBA" id="ARBA00022519"/>
    </source>
</evidence>
<keyword evidence="2" id="KW-1003">Cell membrane</keyword>
<evidence type="ECO:0000259" key="9">
    <source>
        <dbReference type="PROSITE" id="PS50893"/>
    </source>
</evidence>
<dbReference type="PROSITE" id="PS50893">
    <property type="entry name" value="ABC_TRANSPORTER_2"/>
    <property type="match status" value="1"/>
</dbReference>
<dbReference type="GO" id="GO:0005315">
    <property type="term" value="F:phosphate transmembrane transporter activity"/>
    <property type="evidence" value="ECO:0007669"/>
    <property type="project" value="InterPro"/>
</dbReference>
<accession>A0A7S6RCM0</accession>